<organism evidence="5 6">
    <name type="scientific">Roseibium salinum</name>
    <dbReference type="NCBI Taxonomy" id="1604349"/>
    <lineage>
        <taxon>Bacteria</taxon>
        <taxon>Pseudomonadati</taxon>
        <taxon>Pseudomonadota</taxon>
        <taxon>Alphaproteobacteria</taxon>
        <taxon>Hyphomicrobiales</taxon>
        <taxon>Stappiaceae</taxon>
        <taxon>Roseibium</taxon>
    </lineage>
</organism>
<feature type="domain" description="HTH gntR-type" evidence="4">
    <location>
        <begin position="21"/>
        <end position="89"/>
    </location>
</feature>
<dbReference type="PANTHER" id="PTHR43537:SF44">
    <property type="entry name" value="GNTR FAMILY REGULATORY PROTEIN"/>
    <property type="match status" value="1"/>
</dbReference>
<name>A0ABT3R069_9HYPH</name>
<dbReference type="InterPro" id="IPR036390">
    <property type="entry name" value="WH_DNA-bd_sf"/>
</dbReference>
<dbReference type="RefSeq" id="WP_265962234.1">
    <property type="nucleotide sequence ID" value="NZ_JAPEVI010000003.1"/>
</dbReference>
<dbReference type="InterPro" id="IPR036388">
    <property type="entry name" value="WH-like_DNA-bd_sf"/>
</dbReference>
<accession>A0ABT3R069</accession>
<dbReference type="CDD" id="cd07377">
    <property type="entry name" value="WHTH_GntR"/>
    <property type="match status" value="1"/>
</dbReference>
<keyword evidence="6" id="KW-1185">Reference proteome</keyword>
<dbReference type="Pfam" id="PF07729">
    <property type="entry name" value="FCD"/>
    <property type="match status" value="1"/>
</dbReference>
<dbReference type="PRINTS" id="PR00035">
    <property type="entry name" value="HTHGNTR"/>
</dbReference>
<gene>
    <name evidence="5" type="ORF">ON753_09240</name>
</gene>
<dbReference type="SMART" id="SM00895">
    <property type="entry name" value="FCD"/>
    <property type="match status" value="1"/>
</dbReference>
<dbReference type="InterPro" id="IPR000524">
    <property type="entry name" value="Tscrpt_reg_HTH_GntR"/>
</dbReference>
<evidence type="ECO:0000256" key="2">
    <source>
        <dbReference type="ARBA" id="ARBA00023125"/>
    </source>
</evidence>
<dbReference type="PANTHER" id="PTHR43537">
    <property type="entry name" value="TRANSCRIPTIONAL REGULATOR, GNTR FAMILY"/>
    <property type="match status" value="1"/>
</dbReference>
<keyword evidence="3" id="KW-0804">Transcription</keyword>
<evidence type="ECO:0000313" key="6">
    <source>
        <dbReference type="Proteomes" id="UP001300261"/>
    </source>
</evidence>
<dbReference type="SUPFAM" id="SSF46785">
    <property type="entry name" value="Winged helix' DNA-binding domain"/>
    <property type="match status" value="1"/>
</dbReference>
<reference evidence="5 6" key="1">
    <citation type="journal article" date="2016" name="Int. J. Syst. Evol. Microbiol.">
        <title>Labrenzia salina sp. nov., isolated from the rhizosphere of the halophyte Arthrocnemum macrostachyum.</title>
        <authorList>
            <person name="Camacho M."/>
            <person name="Redondo-Gomez S."/>
            <person name="Rodriguez-Llorente I."/>
            <person name="Rohde M."/>
            <person name="Sproer C."/>
            <person name="Schumann P."/>
            <person name="Klenk H.P."/>
            <person name="Montero-Calasanz M.D.C."/>
        </authorList>
    </citation>
    <scope>NUCLEOTIDE SEQUENCE [LARGE SCALE GENOMIC DNA]</scope>
    <source>
        <strain evidence="5 6">DSM 29163</strain>
    </source>
</reference>
<dbReference type="InterPro" id="IPR011711">
    <property type="entry name" value="GntR_C"/>
</dbReference>
<dbReference type="InterPro" id="IPR008920">
    <property type="entry name" value="TF_FadR/GntR_C"/>
</dbReference>
<keyword evidence="2" id="KW-0238">DNA-binding</keyword>
<dbReference type="Proteomes" id="UP001300261">
    <property type="component" value="Unassembled WGS sequence"/>
</dbReference>
<evidence type="ECO:0000313" key="5">
    <source>
        <dbReference type="EMBL" id="MCX2722567.1"/>
    </source>
</evidence>
<dbReference type="SUPFAM" id="SSF48008">
    <property type="entry name" value="GntR ligand-binding domain-like"/>
    <property type="match status" value="1"/>
</dbReference>
<dbReference type="Gene3D" id="1.10.10.10">
    <property type="entry name" value="Winged helix-like DNA-binding domain superfamily/Winged helix DNA-binding domain"/>
    <property type="match status" value="1"/>
</dbReference>
<dbReference type="EMBL" id="JAPEVI010000003">
    <property type="protein sequence ID" value="MCX2722567.1"/>
    <property type="molecule type" value="Genomic_DNA"/>
</dbReference>
<dbReference type="SMART" id="SM00345">
    <property type="entry name" value="HTH_GNTR"/>
    <property type="match status" value="1"/>
</dbReference>
<proteinExistence type="predicted"/>
<sequence length="251" mass="27501">MKTSDRILFELPDRILTSLPTGAVKDTVEHLGRRIARGDYKAGAILPKEDELVTALGVSRTVVREAVKVLCGKGMVRTARRYGSRVCPFDDWNLMDPDVIRWHDHDSPQTARIYSEATELRFIFEPEAAALAALNASQQQRSRILSAAESICPDAGESAMIAADYTFHATILQASGNLMLAQLQRLVHAVLIFSYTARCEGVPDHLESRLAHISVADAIVAGDAELSRSRMRALLGQNKMIADKIFGASVA</sequence>
<evidence type="ECO:0000256" key="1">
    <source>
        <dbReference type="ARBA" id="ARBA00023015"/>
    </source>
</evidence>
<dbReference type="PROSITE" id="PS50949">
    <property type="entry name" value="HTH_GNTR"/>
    <property type="match status" value="1"/>
</dbReference>
<dbReference type="Pfam" id="PF00392">
    <property type="entry name" value="GntR"/>
    <property type="match status" value="1"/>
</dbReference>
<keyword evidence="1" id="KW-0805">Transcription regulation</keyword>
<evidence type="ECO:0000256" key="3">
    <source>
        <dbReference type="ARBA" id="ARBA00023163"/>
    </source>
</evidence>
<comment type="caution">
    <text evidence="5">The sequence shown here is derived from an EMBL/GenBank/DDBJ whole genome shotgun (WGS) entry which is preliminary data.</text>
</comment>
<dbReference type="Gene3D" id="1.20.120.530">
    <property type="entry name" value="GntR ligand-binding domain-like"/>
    <property type="match status" value="1"/>
</dbReference>
<evidence type="ECO:0000259" key="4">
    <source>
        <dbReference type="PROSITE" id="PS50949"/>
    </source>
</evidence>
<protein>
    <submittedName>
        <fullName evidence="5">GntR family transcriptional regulator</fullName>
    </submittedName>
</protein>